<dbReference type="Proteomes" id="UP000075886">
    <property type="component" value="Unassembled WGS sequence"/>
</dbReference>
<reference evidence="2" key="2">
    <citation type="submission" date="2020-05" db="UniProtKB">
        <authorList>
            <consortium name="EnsemblMetazoa"/>
        </authorList>
    </citation>
    <scope>IDENTIFICATION</scope>
    <source>
        <strain evidence="2">FAR1</strain>
    </source>
</reference>
<dbReference type="VEuPathDB" id="VectorBase:AFAF016781"/>
<dbReference type="EnsemblMetazoa" id="AFAF016781-RA">
    <property type="protein sequence ID" value="AFAF016781-PA"/>
    <property type="gene ID" value="AFAF016781"/>
</dbReference>
<evidence type="ECO:0000313" key="3">
    <source>
        <dbReference type="Proteomes" id="UP000075886"/>
    </source>
</evidence>
<evidence type="ECO:0000256" key="1">
    <source>
        <dbReference type="SAM" id="Phobius"/>
    </source>
</evidence>
<keyword evidence="1" id="KW-0472">Membrane</keyword>
<dbReference type="AlphaFoldDB" id="A0A182QTX2"/>
<name>A0A182QTX2_9DIPT</name>
<dbReference type="EMBL" id="AXCN02000246">
    <property type="status" value="NOT_ANNOTATED_CDS"/>
    <property type="molecule type" value="Genomic_DNA"/>
</dbReference>
<reference evidence="3" key="1">
    <citation type="submission" date="2014-01" db="EMBL/GenBank/DDBJ databases">
        <title>The Genome Sequence of Anopheles farauti FAR1 (V2).</title>
        <authorList>
            <consortium name="The Broad Institute Genomics Platform"/>
            <person name="Neafsey D.E."/>
            <person name="Besansky N."/>
            <person name="Howell P."/>
            <person name="Walton C."/>
            <person name="Young S.K."/>
            <person name="Zeng Q."/>
            <person name="Gargeya S."/>
            <person name="Fitzgerald M."/>
            <person name="Haas B."/>
            <person name="Abouelleil A."/>
            <person name="Allen A.W."/>
            <person name="Alvarado L."/>
            <person name="Arachchi H.M."/>
            <person name="Berlin A.M."/>
            <person name="Chapman S.B."/>
            <person name="Gainer-Dewar J."/>
            <person name="Goldberg J."/>
            <person name="Griggs A."/>
            <person name="Gujja S."/>
            <person name="Hansen M."/>
            <person name="Howarth C."/>
            <person name="Imamovic A."/>
            <person name="Ireland A."/>
            <person name="Larimer J."/>
            <person name="McCowan C."/>
            <person name="Murphy C."/>
            <person name="Pearson M."/>
            <person name="Poon T.W."/>
            <person name="Priest M."/>
            <person name="Roberts A."/>
            <person name="Saif S."/>
            <person name="Shea T."/>
            <person name="Sisk P."/>
            <person name="Sykes S."/>
            <person name="Wortman J."/>
            <person name="Nusbaum C."/>
            <person name="Birren B."/>
        </authorList>
    </citation>
    <scope>NUCLEOTIDE SEQUENCE [LARGE SCALE GENOMIC DNA]</scope>
    <source>
        <strain evidence="3">FAR1</strain>
    </source>
</reference>
<sequence>MALQTHQSPAVVTFPTPAVLVLATNLLAIKSNRLMLATNDHCQRKTGPLPGSHDTSEQTHAMQEIPGFFTWTMHKLRHTRNRRSVHVVLTIHGIDWKGFLYTSRRMARPWHDPAL</sequence>
<protein>
    <submittedName>
        <fullName evidence="2">Uncharacterized protein</fullName>
    </submittedName>
</protein>
<keyword evidence="1" id="KW-0812">Transmembrane</keyword>
<dbReference type="EMBL" id="AXCN02000245">
    <property type="status" value="NOT_ANNOTATED_CDS"/>
    <property type="molecule type" value="Genomic_DNA"/>
</dbReference>
<keyword evidence="3" id="KW-1185">Reference proteome</keyword>
<accession>A0A182QTX2</accession>
<organism evidence="2 3">
    <name type="scientific">Anopheles farauti</name>
    <dbReference type="NCBI Taxonomy" id="69004"/>
    <lineage>
        <taxon>Eukaryota</taxon>
        <taxon>Metazoa</taxon>
        <taxon>Ecdysozoa</taxon>
        <taxon>Arthropoda</taxon>
        <taxon>Hexapoda</taxon>
        <taxon>Insecta</taxon>
        <taxon>Pterygota</taxon>
        <taxon>Neoptera</taxon>
        <taxon>Endopterygota</taxon>
        <taxon>Diptera</taxon>
        <taxon>Nematocera</taxon>
        <taxon>Culicoidea</taxon>
        <taxon>Culicidae</taxon>
        <taxon>Anophelinae</taxon>
        <taxon>Anopheles</taxon>
    </lineage>
</organism>
<keyword evidence="1" id="KW-1133">Transmembrane helix</keyword>
<proteinExistence type="predicted"/>
<evidence type="ECO:0000313" key="2">
    <source>
        <dbReference type="EnsemblMetazoa" id="AFAF016781-PA"/>
    </source>
</evidence>
<feature type="transmembrane region" description="Helical" evidence="1">
    <location>
        <begin position="12"/>
        <end position="29"/>
    </location>
</feature>